<keyword evidence="3" id="KW-1185">Reference proteome</keyword>
<evidence type="ECO:0000313" key="3">
    <source>
        <dbReference type="Proteomes" id="UP000315648"/>
    </source>
</evidence>
<dbReference type="InterPro" id="IPR024884">
    <property type="entry name" value="NAPE-PLD"/>
</dbReference>
<dbReference type="PANTHER" id="PTHR15032:SF4">
    <property type="entry name" value="N-ACYL-PHOSPHATIDYLETHANOLAMINE-HYDROLYZING PHOSPHOLIPASE D"/>
    <property type="match status" value="1"/>
</dbReference>
<name>A0A556QJ75_9BACT</name>
<evidence type="ECO:0000313" key="2">
    <source>
        <dbReference type="EMBL" id="TSJ76704.1"/>
    </source>
</evidence>
<dbReference type="GO" id="GO:0005737">
    <property type="term" value="C:cytoplasm"/>
    <property type="evidence" value="ECO:0007669"/>
    <property type="project" value="TreeGrafter"/>
</dbReference>
<dbReference type="RefSeq" id="WP_144230461.1">
    <property type="nucleotide sequence ID" value="NZ_CBCRVV010000014.1"/>
</dbReference>
<dbReference type="PIRSF" id="PIRSF038896">
    <property type="entry name" value="NAPE-PLD"/>
    <property type="match status" value="1"/>
</dbReference>
<evidence type="ECO:0000259" key="1">
    <source>
        <dbReference type="Pfam" id="PF12706"/>
    </source>
</evidence>
<dbReference type="PANTHER" id="PTHR15032">
    <property type="entry name" value="N-ACYL-PHOSPHATIDYLETHANOLAMINE-HYDROLYZING PHOSPHOLIPASE D"/>
    <property type="match status" value="1"/>
</dbReference>
<dbReference type="OrthoDB" id="9805728at2"/>
<reference evidence="2 3" key="1">
    <citation type="submission" date="2019-07" db="EMBL/GenBank/DDBJ databases">
        <title>Description of 53C-WASEF.</title>
        <authorList>
            <person name="Pitt A."/>
            <person name="Hahn M.W."/>
        </authorList>
    </citation>
    <scope>NUCLEOTIDE SEQUENCE [LARGE SCALE GENOMIC DNA]</scope>
    <source>
        <strain evidence="2 3">53C-WASEF</strain>
    </source>
</reference>
<dbReference type="EMBL" id="VMBG01000002">
    <property type="protein sequence ID" value="TSJ76704.1"/>
    <property type="molecule type" value="Genomic_DNA"/>
</dbReference>
<dbReference type="InterPro" id="IPR001279">
    <property type="entry name" value="Metallo-B-lactamas"/>
</dbReference>
<dbReference type="GO" id="GO:0008270">
    <property type="term" value="F:zinc ion binding"/>
    <property type="evidence" value="ECO:0007669"/>
    <property type="project" value="InterPro"/>
</dbReference>
<gene>
    <name evidence="2" type="ORF">FPL22_11295</name>
</gene>
<protein>
    <submittedName>
        <fullName evidence="2">MBL fold metallo-hydrolase</fullName>
    </submittedName>
</protein>
<proteinExistence type="predicted"/>
<accession>A0A556QJ75</accession>
<organism evidence="2 3">
    <name type="scientific">Rariglobus hedericola</name>
    <dbReference type="NCBI Taxonomy" id="2597822"/>
    <lineage>
        <taxon>Bacteria</taxon>
        <taxon>Pseudomonadati</taxon>
        <taxon>Verrucomicrobiota</taxon>
        <taxon>Opitutia</taxon>
        <taxon>Opitutales</taxon>
        <taxon>Opitutaceae</taxon>
        <taxon>Rariglobus</taxon>
    </lineage>
</organism>
<dbReference type="Proteomes" id="UP000315648">
    <property type="component" value="Unassembled WGS sequence"/>
</dbReference>
<dbReference type="Gene3D" id="3.60.15.10">
    <property type="entry name" value="Ribonuclease Z/Hydroxyacylglutathione hydrolase-like"/>
    <property type="match status" value="1"/>
</dbReference>
<keyword evidence="2" id="KW-0378">Hydrolase</keyword>
<feature type="domain" description="Metallo-beta-lactamase" evidence="1">
    <location>
        <begin position="80"/>
        <end position="280"/>
    </location>
</feature>
<dbReference type="GO" id="GO:0070290">
    <property type="term" value="F:N-acylphosphatidylethanolamine-specific phospholipase D activity"/>
    <property type="evidence" value="ECO:0007669"/>
    <property type="project" value="InterPro"/>
</dbReference>
<comment type="caution">
    <text evidence="2">The sequence shown here is derived from an EMBL/GenBank/DDBJ whole genome shotgun (WGS) entry which is preliminary data.</text>
</comment>
<dbReference type="AlphaFoldDB" id="A0A556QJ75"/>
<dbReference type="InterPro" id="IPR036866">
    <property type="entry name" value="RibonucZ/Hydroxyglut_hydro"/>
</dbReference>
<sequence>MSASFPVSDHCDGRRFFNPHHHQDRNWLDVLRWKRSSRPAPWPAQPLPARITPAPLDPAHRLAATWIGQSTFLLQTRLGNILTDPVYSDRIGPANRIGPRRVRAPGIAFDDLPAIDVVLLSHDHYDHCDHATLRRLWRKHAPLAITPLGNAPLFRSAGFAPDRIIELDWWQSHALASGLNIALTPARHWSNRLRGPRNGRLWGGFFISAPAVTAFFAGDTAYDDTMFNDIQKKFGPPDLALIPVGAYAPRWFMKEQHCDPAEAIQIHRDLGARTSLGMHWGTFPLTDDGFAEPPRELALALAAAGLSPDVFRTCAPGEGLRI</sequence>
<dbReference type="SUPFAM" id="SSF56281">
    <property type="entry name" value="Metallo-hydrolase/oxidoreductase"/>
    <property type="match status" value="1"/>
</dbReference>
<dbReference type="Pfam" id="PF12706">
    <property type="entry name" value="Lactamase_B_2"/>
    <property type="match status" value="1"/>
</dbReference>